<gene>
    <name evidence="2" type="ORF">ACFYKX_23900</name>
</gene>
<dbReference type="Proteomes" id="UP001601059">
    <property type="component" value="Unassembled WGS sequence"/>
</dbReference>
<dbReference type="PANTHER" id="PTHR33121:SF76">
    <property type="entry name" value="SIGNALING PROTEIN"/>
    <property type="match status" value="1"/>
</dbReference>
<dbReference type="CDD" id="cd01948">
    <property type="entry name" value="EAL"/>
    <property type="match status" value="1"/>
</dbReference>
<evidence type="ECO:0000313" key="3">
    <source>
        <dbReference type="Proteomes" id="UP001601059"/>
    </source>
</evidence>
<dbReference type="InterPro" id="IPR001633">
    <property type="entry name" value="EAL_dom"/>
</dbReference>
<name>A0ABW6KIR1_9BACI</name>
<dbReference type="RefSeq" id="WP_389364285.1">
    <property type="nucleotide sequence ID" value="NZ_JBIACK010000017.1"/>
</dbReference>
<organism evidence="2 3">
    <name type="scientific">Cytobacillus spartinae</name>
    <dbReference type="NCBI Taxonomy" id="3299023"/>
    <lineage>
        <taxon>Bacteria</taxon>
        <taxon>Bacillati</taxon>
        <taxon>Bacillota</taxon>
        <taxon>Bacilli</taxon>
        <taxon>Bacillales</taxon>
        <taxon>Bacillaceae</taxon>
        <taxon>Cytobacillus</taxon>
    </lineage>
</organism>
<comment type="caution">
    <text evidence="2">The sequence shown here is derived from an EMBL/GenBank/DDBJ whole genome shotgun (WGS) entry which is preliminary data.</text>
</comment>
<dbReference type="SMART" id="SM00052">
    <property type="entry name" value="EAL"/>
    <property type="match status" value="1"/>
</dbReference>
<evidence type="ECO:0000313" key="2">
    <source>
        <dbReference type="EMBL" id="MFE8703614.1"/>
    </source>
</evidence>
<protein>
    <submittedName>
        <fullName evidence="2">EAL domain-containing protein</fullName>
    </submittedName>
</protein>
<evidence type="ECO:0000259" key="1">
    <source>
        <dbReference type="PROSITE" id="PS50883"/>
    </source>
</evidence>
<dbReference type="SUPFAM" id="SSF141868">
    <property type="entry name" value="EAL domain-like"/>
    <property type="match status" value="1"/>
</dbReference>
<accession>A0ABW6KIR1</accession>
<dbReference type="PANTHER" id="PTHR33121">
    <property type="entry name" value="CYCLIC DI-GMP PHOSPHODIESTERASE PDEF"/>
    <property type="match status" value="1"/>
</dbReference>
<dbReference type="InterPro" id="IPR050706">
    <property type="entry name" value="Cyclic-di-GMP_PDE-like"/>
</dbReference>
<reference evidence="2 3" key="1">
    <citation type="submission" date="2024-08" db="EMBL/GenBank/DDBJ databases">
        <title>Two novel Cytobacillus novel species.</title>
        <authorList>
            <person name="Liu G."/>
        </authorList>
    </citation>
    <scope>NUCLEOTIDE SEQUENCE [LARGE SCALE GENOMIC DNA]</scope>
    <source>
        <strain evidence="2 3">FJAT-54145</strain>
    </source>
</reference>
<keyword evidence="3" id="KW-1185">Reference proteome</keyword>
<feature type="domain" description="EAL" evidence="1">
    <location>
        <begin position="90"/>
        <end position="341"/>
    </location>
</feature>
<dbReference type="Gene3D" id="3.20.20.450">
    <property type="entry name" value="EAL domain"/>
    <property type="match status" value="1"/>
</dbReference>
<dbReference type="InterPro" id="IPR035919">
    <property type="entry name" value="EAL_sf"/>
</dbReference>
<dbReference type="PROSITE" id="PS50883">
    <property type="entry name" value="EAL"/>
    <property type="match status" value="1"/>
</dbReference>
<dbReference type="EMBL" id="JBIACK010000017">
    <property type="protein sequence ID" value="MFE8703614.1"/>
    <property type="molecule type" value="Genomic_DNA"/>
</dbReference>
<dbReference type="Pfam" id="PF00563">
    <property type="entry name" value="EAL"/>
    <property type="match status" value="1"/>
</dbReference>
<proteinExistence type="predicted"/>
<sequence>MDNKCVHCGISFQIHHSGYLFVWSHEKLSSPFEKEDNECWRYEYDTIHNLENILSKLEVQFGEKCREIKCGLTRKSKKPYTTYTLKNLKARVANKELVEVIQNGELISHIQPIIDLQQANQIYGYESLLRTNQEKPVPPGMLFKAAEETGMLSLLDQRAREAAIKARKKFIKEGVKSFINFLPSTIYNPDFCLRHTFYLVDLYEINPNDLVFEVVETEKIEDIDHLKSVLSTYKREGMKVALDDVGSGFSTLETLKLLNPDYVKIDRSYVDHCDQNSEKQRFLLNVLQISRDLGIKVLAEGIERKEELEFCQSIGVDLAQGYFIGKPSNPAINGGELVGVRSLT</sequence>